<evidence type="ECO:0000313" key="8">
    <source>
        <dbReference type="Proteomes" id="UP001345013"/>
    </source>
</evidence>
<feature type="region of interest" description="Disordered" evidence="5">
    <location>
        <begin position="1"/>
        <end position="141"/>
    </location>
</feature>
<gene>
    <name evidence="7" type="primary">CUP9</name>
    <name evidence="7" type="ORF">LTR24_002771</name>
</gene>
<keyword evidence="8" id="KW-1185">Reference proteome</keyword>
<reference evidence="7 8" key="1">
    <citation type="submission" date="2023-08" db="EMBL/GenBank/DDBJ databases">
        <title>Black Yeasts Isolated from many extreme environments.</title>
        <authorList>
            <person name="Coleine C."/>
            <person name="Stajich J.E."/>
            <person name="Selbmann L."/>
        </authorList>
    </citation>
    <scope>NUCLEOTIDE SEQUENCE [LARGE SCALE GENOMIC DNA]</scope>
    <source>
        <strain evidence="7 8">CCFEE 5885</strain>
    </source>
</reference>
<evidence type="ECO:0000256" key="5">
    <source>
        <dbReference type="SAM" id="MobiDB-lite"/>
    </source>
</evidence>
<feature type="DNA-binding region" description="Homeobox" evidence="4">
    <location>
        <begin position="223"/>
        <end position="285"/>
    </location>
</feature>
<feature type="region of interest" description="Disordered" evidence="5">
    <location>
        <begin position="284"/>
        <end position="317"/>
    </location>
</feature>
<dbReference type="PANTHER" id="PTHR11850">
    <property type="entry name" value="HOMEOBOX PROTEIN TRANSCRIPTION FACTORS"/>
    <property type="match status" value="1"/>
</dbReference>
<feature type="compositionally biased region" description="Polar residues" evidence="5">
    <location>
        <begin position="25"/>
        <end position="88"/>
    </location>
</feature>
<comment type="caution">
    <text evidence="7">The sequence shown here is derived from an EMBL/GenBank/DDBJ whole genome shotgun (WGS) entry which is preliminary data.</text>
</comment>
<feature type="compositionally biased region" description="Low complexity" evidence="5">
    <location>
        <begin position="111"/>
        <end position="129"/>
    </location>
</feature>
<dbReference type="CDD" id="cd00086">
    <property type="entry name" value="homeodomain"/>
    <property type="match status" value="1"/>
</dbReference>
<dbReference type="SUPFAM" id="SSF46689">
    <property type="entry name" value="Homeodomain-like"/>
    <property type="match status" value="1"/>
</dbReference>
<dbReference type="SMART" id="SM00389">
    <property type="entry name" value="HOX"/>
    <property type="match status" value="1"/>
</dbReference>
<accession>A0ABR0KGX1</accession>
<keyword evidence="1 4" id="KW-0238">DNA-binding</keyword>
<dbReference type="InterPro" id="IPR001356">
    <property type="entry name" value="HD"/>
</dbReference>
<evidence type="ECO:0000256" key="4">
    <source>
        <dbReference type="PROSITE-ProRule" id="PRU00108"/>
    </source>
</evidence>
<feature type="domain" description="Homeobox" evidence="6">
    <location>
        <begin position="221"/>
        <end position="284"/>
    </location>
</feature>
<comment type="subcellular location">
    <subcellularLocation>
        <location evidence="4">Nucleus</location>
    </subcellularLocation>
</comment>
<dbReference type="PROSITE" id="PS50071">
    <property type="entry name" value="HOMEOBOX_2"/>
    <property type="match status" value="1"/>
</dbReference>
<feature type="compositionally biased region" description="Polar residues" evidence="5">
    <location>
        <begin position="96"/>
        <end position="110"/>
    </location>
</feature>
<dbReference type="Gene3D" id="1.10.10.60">
    <property type="entry name" value="Homeodomain-like"/>
    <property type="match status" value="1"/>
</dbReference>
<dbReference type="Proteomes" id="UP001345013">
    <property type="component" value="Unassembled WGS sequence"/>
</dbReference>
<feature type="compositionally biased region" description="Basic and acidic residues" evidence="5">
    <location>
        <begin position="1"/>
        <end position="17"/>
    </location>
</feature>
<dbReference type="GO" id="GO:0003677">
    <property type="term" value="F:DNA binding"/>
    <property type="evidence" value="ECO:0007669"/>
    <property type="project" value="UniProtKB-KW"/>
</dbReference>
<evidence type="ECO:0000259" key="6">
    <source>
        <dbReference type="PROSITE" id="PS50071"/>
    </source>
</evidence>
<sequence>MQIIKQESEQGRKARFEEDWELDSRSPTPVASSSPEQSIGSSMPGLSQTFDDLSFYTPNDSMLSQPNTWGSTGQYPGGYTSSPSSQSYYGRPTLATGRSQQNLPSLTEINLTRSTPSYSSRSQLSRQQPNGYYSSPSDTLDIAYNKTPQTRYAPSFTHTQYSTPRTTYPLNTPSGLATSYTTLDQWSPVDPYCTYPNGHSWPPSLACQTGNTYVSSDTSSMSTRRRRGNLPKHVTDILRAWFQEHLDHPYPTDEDKQMLIGKTHLTISQISNWFINARRRQWPQWKQQREQMQKGLPAARHGHSHGHGHSGSGGGHC</sequence>
<keyword evidence="2 4" id="KW-0371">Homeobox</keyword>
<protein>
    <submittedName>
        <fullName evidence="7">Homeodomain superfamily</fullName>
    </submittedName>
</protein>
<name>A0ABR0KGX1_9EURO</name>
<evidence type="ECO:0000313" key="7">
    <source>
        <dbReference type="EMBL" id="KAK5096071.1"/>
    </source>
</evidence>
<organism evidence="7 8">
    <name type="scientific">Lithohypha guttulata</name>
    <dbReference type="NCBI Taxonomy" id="1690604"/>
    <lineage>
        <taxon>Eukaryota</taxon>
        <taxon>Fungi</taxon>
        <taxon>Dikarya</taxon>
        <taxon>Ascomycota</taxon>
        <taxon>Pezizomycotina</taxon>
        <taxon>Eurotiomycetes</taxon>
        <taxon>Chaetothyriomycetidae</taxon>
        <taxon>Chaetothyriales</taxon>
        <taxon>Trichomeriaceae</taxon>
        <taxon>Lithohypha</taxon>
    </lineage>
</organism>
<evidence type="ECO:0000256" key="1">
    <source>
        <dbReference type="ARBA" id="ARBA00023125"/>
    </source>
</evidence>
<dbReference type="InterPro" id="IPR008422">
    <property type="entry name" value="KN_HD"/>
</dbReference>
<proteinExistence type="predicted"/>
<evidence type="ECO:0000256" key="3">
    <source>
        <dbReference type="ARBA" id="ARBA00023242"/>
    </source>
</evidence>
<dbReference type="Pfam" id="PF05920">
    <property type="entry name" value="Homeobox_KN"/>
    <property type="match status" value="1"/>
</dbReference>
<evidence type="ECO:0000256" key="2">
    <source>
        <dbReference type="ARBA" id="ARBA00023155"/>
    </source>
</evidence>
<dbReference type="EMBL" id="JAVRRG010000024">
    <property type="protein sequence ID" value="KAK5096071.1"/>
    <property type="molecule type" value="Genomic_DNA"/>
</dbReference>
<keyword evidence="3 4" id="KW-0539">Nucleus</keyword>
<dbReference type="InterPro" id="IPR050224">
    <property type="entry name" value="TALE_homeobox"/>
</dbReference>
<dbReference type="InterPro" id="IPR009057">
    <property type="entry name" value="Homeodomain-like_sf"/>
</dbReference>